<keyword evidence="1" id="KW-0472">Membrane</keyword>
<organism evidence="2 3">
    <name type="scientific">Bradyrhizobium barranii</name>
    <dbReference type="NCBI Taxonomy" id="2992140"/>
    <lineage>
        <taxon>Bacteria</taxon>
        <taxon>Pseudomonadati</taxon>
        <taxon>Pseudomonadota</taxon>
        <taxon>Alphaproteobacteria</taxon>
        <taxon>Hyphomicrobiales</taxon>
        <taxon>Nitrobacteraceae</taxon>
        <taxon>Bradyrhizobium</taxon>
    </lineage>
</organism>
<reference evidence="2" key="1">
    <citation type="submission" date="2021-11" db="EMBL/GenBank/DDBJ databases">
        <title>Australian commercial rhizobial inoculants.</title>
        <authorList>
            <person name="Kohlmeier M.G."/>
            <person name="O'Hara G.W."/>
            <person name="Colombi E."/>
            <person name="Ramsay J.P."/>
            <person name="Terpolilli J."/>
        </authorList>
    </citation>
    <scope>NUCLEOTIDE SEQUENCE</scope>
    <source>
        <strain evidence="2">CC829</strain>
    </source>
</reference>
<keyword evidence="1" id="KW-0812">Transmembrane</keyword>
<proteinExistence type="predicted"/>
<dbReference type="EMBL" id="CP088100">
    <property type="protein sequence ID" value="UFW91068.1"/>
    <property type="molecule type" value="Genomic_DNA"/>
</dbReference>
<keyword evidence="1" id="KW-1133">Transmembrane helix</keyword>
<dbReference type="Proteomes" id="UP001430990">
    <property type="component" value="Chromosome"/>
</dbReference>
<keyword evidence="3" id="KW-1185">Reference proteome</keyword>
<evidence type="ECO:0000313" key="2">
    <source>
        <dbReference type="EMBL" id="UFW91068.1"/>
    </source>
</evidence>
<evidence type="ECO:0000256" key="1">
    <source>
        <dbReference type="SAM" id="Phobius"/>
    </source>
</evidence>
<protein>
    <recommendedName>
        <fullName evidence="4">DUF1515 domain-containing protein</fullName>
    </recommendedName>
</protein>
<evidence type="ECO:0008006" key="4">
    <source>
        <dbReference type="Google" id="ProtNLM"/>
    </source>
</evidence>
<dbReference type="RefSeq" id="WP_231145104.1">
    <property type="nucleotide sequence ID" value="NZ_CP088100.1"/>
</dbReference>
<evidence type="ECO:0000313" key="3">
    <source>
        <dbReference type="Proteomes" id="UP001430990"/>
    </source>
</evidence>
<feature type="transmembrane region" description="Helical" evidence="1">
    <location>
        <begin position="92"/>
        <end position="111"/>
    </location>
</feature>
<name>A0ABY3QYH6_9BRAD</name>
<sequence length="131" mass="14810">MLLDLNQQMGDMRADIATMIAGLGHVGEKQKEQAEDVRKIEDRLLQGSNRHAEFAASLADIESKLEKFDPVAVAVTDLKPQVKELMDWKAKIAAIFVVASAIMGFATWFIWEGLKWLFPEAGKELFHRLFH</sequence>
<gene>
    <name evidence="2" type="ORF">BjapCC829_22020</name>
</gene>
<accession>A0ABY3QYH6</accession>